<evidence type="ECO:0000313" key="2">
    <source>
        <dbReference type="Proteomes" id="UP000553632"/>
    </source>
</evidence>
<comment type="caution">
    <text evidence="1">The sequence shown here is derived from an EMBL/GenBank/DDBJ whole genome shotgun (WGS) entry which is preliminary data.</text>
</comment>
<reference evidence="1 2" key="1">
    <citation type="submission" date="2020-04" db="EMBL/GenBank/DDBJ databases">
        <title>Perkinsus olseni comparative genomics.</title>
        <authorList>
            <person name="Bogema D.R."/>
        </authorList>
    </citation>
    <scope>NUCLEOTIDE SEQUENCE [LARGE SCALE GENOMIC DNA]</scope>
    <source>
        <strain evidence="1 2">ATCC PRA-207</strain>
    </source>
</reference>
<protein>
    <submittedName>
        <fullName evidence="1">Uncharacterized protein</fullName>
    </submittedName>
</protein>
<gene>
    <name evidence="1" type="ORF">FOZ63_001915</name>
</gene>
<dbReference type="Proteomes" id="UP000553632">
    <property type="component" value="Unassembled WGS sequence"/>
</dbReference>
<keyword evidence="2" id="KW-1185">Reference proteome</keyword>
<proteinExistence type="predicted"/>
<organism evidence="1 2">
    <name type="scientific">Perkinsus olseni</name>
    <name type="common">Perkinsus atlanticus</name>
    <dbReference type="NCBI Taxonomy" id="32597"/>
    <lineage>
        <taxon>Eukaryota</taxon>
        <taxon>Sar</taxon>
        <taxon>Alveolata</taxon>
        <taxon>Perkinsozoa</taxon>
        <taxon>Perkinsea</taxon>
        <taxon>Perkinsida</taxon>
        <taxon>Perkinsidae</taxon>
        <taxon>Perkinsus</taxon>
    </lineage>
</organism>
<sequence length="136" mass="15157">MGFLDASQWSMKDELHVTLFLGCREPEGERRKQIGQAIAMGEDMMATVSPKRLLVVPGRLVCAEVEGDDPGFLDDLQTQPHLHITMALESRGESRGLDNGCPAKLSGRFLMGFKEQWEVIEGTRLSDIEAFDFSDN</sequence>
<name>A0A7J6RY97_PEROL</name>
<evidence type="ECO:0000313" key="1">
    <source>
        <dbReference type="EMBL" id="KAF4725677.1"/>
    </source>
</evidence>
<dbReference type="EMBL" id="JABANO010022136">
    <property type="protein sequence ID" value="KAF4725677.1"/>
    <property type="molecule type" value="Genomic_DNA"/>
</dbReference>
<accession>A0A7J6RY97</accession>
<feature type="non-terminal residue" evidence="1">
    <location>
        <position position="136"/>
    </location>
</feature>
<dbReference type="AlphaFoldDB" id="A0A7J6RY97"/>